<feature type="region of interest" description="Disordered" evidence="1">
    <location>
        <begin position="47"/>
        <end position="67"/>
    </location>
</feature>
<accession>A0ABP1BB67</accession>
<protein>
    <submittedName>
        <fullName evidence="2">Uncharacterized protein</fullName>
    </submittedName>
</protein>
<sequence length="86" mass="9860">MSEVIESGKVQLQATTWTDDQINAIENDHCELLMAYRRENDISSIVDQHDHNGVPQGERHLVDRRPARSQDVVQEAWDSLDGARFD</sequence>
<proteinExistence type="predicted"/>
<evidence type="ECO:0000313" key="3">
    <source>
        <dbReference type="Proteomes" id="UP001497522"/>
    </source>
</evidence>
<evidence type="ECO:0000256" key="1">
    <source>
        <dbReference type="SAM" id="MobiDB-lite"/>
    </source>
</evidence>
<keyword evidence="3" id="KW-1185">Reference proteome</keyword>
<organism evidence="2 3">
    <name type="scientific">Sphagnum jensenii</name>
    <dbReference type="NCBI Taxonomy" id="128206"/>
    <lineage>
        <taxon>Eukaryota</taxon>
        <taxon>Viridiplantae</taxon>
        <taxon>Streptophyta</taxon>
        <taxon>Embryophyta</taxon>
        <taxon>Bryophyta</taxon>
        <taxon>Sphagnophytina</taxon>
        <taxon>Sphagnopsida</taxon>
        <taxon>Sphagnales</taxon>
        <taxon>Sphagnaceae</taxon>
        <taxon>Sphagnum</taxon>
    </lineage>
</organism>
<name>A0ABP1BB67_9BRYO</name>
<evidence type="ECO:0000313" key="2">
    <source>
        <dbReference type="EMBL" id="CAK9872074.1"/>
    </source>
</evidence>
<dbReference type="EMBL" id="OZ023703">
    <property type="protein sequence ID" value="CAK9872074.1"/>
    <property type="molecule type" value="Genomic_DNA"/>
</dbReference>
<reference evidence="2 3" key="1">
    <citation type="submission" date="2024-03" db="EMBL/GenBank/DDBJ databases">
        <authorList>
            <consortium name="ELIXIR-Norway"/>
            <consortium name="Elixir Norway"/>
        </authorList>
    </citation>
    <scope>NUCLEOTIDE SEQUENCE [LARGE SCALE GENOMIC DNA]</scope>
</reference>
<gene>
    <name evidence="2" type="ORF">CSSPJE1EN2_LOCUS14671</name>
</gene>
<dbReference type="Proteomes" id="UP001497522">
    <property type="component" value="Chromosome 2"/>
</dbReference>